<dbReference type="Proteomes" id="UP000182660">
    <property type="component" value="Unassembled WGS sequence"/>
</dbReference>
<dbReference type="EMBL" id="FPLJ01000145">
    <property type="protein sequence ID" value="SGZ03831.1"/>
    <property type="molecule type" value="Genomic_DNA"/>
</dbReference>
<evidence type="ECO:0000313" key="1">
    <source>
        <dbReference type="EMBL" id="SGY87145.1"/>
    </source>
</evidence>
<proteinExistence type="predicted"/>
<evidence type="ECO:0000313" key="2">
    <source>
        <dbReference type="EMBL" id="SGZ03831.1"/>
    </source>
</evidence>
<keyword evidence="3" id="KW-1185">Reference proteome</keyword>
<reference evidence="2 3" key="2">
    <citation type="submission" date="2016-11" db="EMBL/GenBank/DDBJ databases">
        <authorList>
            <person name="Klemetsen T."/>
        </authorList>
    </citation>
    <scope>NUCLEOTIDE SEQUENCE [LARGE SCALE GENOMIC DNA]</scope>
    <source>
        <strain evidence="2">MT 2528</strain>
    </source>
</reference>
<dbReference type="AlphaFoldDB" id="A0A1L0BVH8"/>
<name>A0A1L0BVH8_9GAMM</name>
<organism evidence="1 4">
    <name type="scientific">Moritella viscosa</name>
    <dbReference type="NCBI Taxonomy" id="80854"/>
    <lineage>
        <taxon>Bacteria</taxon>
        <taxon>Pseudomonadati</taxon>
        <taxon>Pseudomonadota</taxon>
        <taxon>Gammaproteobacteria</taxon>
        <taxon>Alteromonadales</taxon>
        <taxon>Moritellaceae</taxon>
        <taxon>Moritella</taxon>
    </lineage>
</organism>
<accession>A0A1L0BVH8</accession>
<dbReference type="EMBL" id="FPLD01000025">
    <property type="protein sequence ID" value="SGY87145.1"/>
    <property type="molecule type" value="Genomic_DNA"/>
</dbReference>
<dbReference type="Proteomes" id="UP000183794">
    <property type="component" value="Unassembled WGS sequence"/>
</dbReference>
<evidence type="ECO:0000313" key="3">
    <source>
        <dbReference type="Proteomes" id="UP000182660"/>
    </source>
</evidence>
<sequence length="62" mass="7363">MTTIERRKKLAIFLIFIFRSPKILLENDVKFKSAPNYFKHVSFQYPQPTAAFIILVNFKNDI</sequence>
<gene>
    <name evidence="2" type="ORF">MT2528_4680</name>
    <name evidence="1" type="ORF">NVI5450_0714</name>
</gene>
<protein>
    <submittedName>
        <fullName evidence="1">Uncharacterized protein</fullName>
    </submittedName>
</protein>
<reference evidence="1 4" key="1">
    <citation type="submission" date="2016-11" db="EMBL/GenBank/DDBJ databases">
        <authorList>
            <person name="Jaros S."/>
            <person name="Januszkiewicz K."/>
            <person name="Wedrychowicz H."/>
        </authorList>
    </citation>
    <scope>NUCLEOTIDE SEQUENCE [LARGE SCALE GENOMIC DNA]</scope>
    <source>
        <strain evidence="1">NVI 5450</strain>
    </source>
</reference>
<evidence type="ECO:0000313" key="4">
    <source>
        <dbReference type="Proteomes" id="UP000183794"/>
    </source>
</evidence>